<feature type="compositionally biased region" description="Polar residues" evidence="1">
    <location>
        <begin position="50"/>
        <end position="62"/>
    </location>
</feature>
<sequence>HAQHWDPPRWNRGTQGSSRTHQRPWGTVVPGDGRDMRPPMGRWPERRQQRNGLEQVNGQRSNPCRFYVPSVNTPRVDPAPCINVRLGSGVVNALLDTGASCSLLRPEFTQGFHRRDDSRKLKAANGTIL</sequence>
<dbReference type="Proteomes" id="UP000822476">
    <property type="component" value="Unassembled WGS sequence"/>
</dbReference>
<feature type="non-terminal residue" evidence="2">
    <location>
        <position position="1"/>
    </location>
</feature>
<dbReference type="SUPFAM" id="SSF50630">
    <property type="entry name" value="Acid proteases"/>
    <property type="match status" value="1"/>
</dbReference>
<evidence type="ECO:0000256" key="1">
    <source>
        <dbReference type="SAM" id="MobiDB-lite"/>
    </source>
</evidence>
<dbReference type="InterPro" id="IPR001969">
    <property type="entry name" value="Aspartic_peptidase_AS"/>
</dbReference>
<feature type="region of interest" description="Disordered" evidence="1">
    <location>
        <begin position="1"/>
        <end position="62"/>
    </location>
</feature>
<protein>
    <submittedName>
        <fullName evidence="2">Uncharacterized protein</fullName>
    </submittedName>
</protein>
<comment type="caution">
    <text evidence="2">The sequence shown here is derived from an EMBL/GenBank/DDBJ whole genome shotgun (WGS) entry which is preliminary data.</text>
</comment>
<accession>A0A8S9YJI2</accession>
<dbReference type="GO" id="GO:0006508">
    <property type="term" value="P:proteolysis"/>
    <property type="evidence" value="ECO:0007669"/>
    <property type="project" value="InterPro"/>
</dbReference>
<feature type="compositionally biased region" description="Basic and acidic residues" evidence="1">
    <location>
        <begin position="32"/>
        <end position="48"/>
    </location>
</feature>
<reference evidence="2" key="1">
    <citation type="submission" date="2019-07" db="EMBL/GenBank/DDBJ databases">
        <title>Annotation for the trematode Paragonimus miyazaki's.</title>
        <authorList>
            <person name="Choi Y.-J."/>
        </authorList>
    </citation>
    <scope>NUCLEOTIDE SEQUENCE</scope>
    <source>
        <strain evidence="2">Japan</strain>
    </source>
</reference>
<evidence type="ECO:0000313" key="2">
    <source>
        <dbReference type="EMBL" id="KAF7236162.1"/>
    </source>
</evidence>
<dbReference type="AlphaFoldDB" id="A0A8S9YJI2"/>
<dbReference type="GO" id="GO:0004190">
    <property type="term" value="F:aspartic-type endopeptidase activity"/>
    <property type="evidence" value="ECO:0007669"/>
    <property type="project" value="InterPro"/>
</dbReference>
<dbReference type="EMBL" id="JTDE01007922">
    <property type="protein sequence ID" value="KAF7236162.1"/>
    <property type="molecule type" value="Genomic_DNA"/>
</dbReference>
<dbReference type="PROSITE" id="PS00141">
    <property type="entry name" value="ASP_PROTEASE"/>
    <property type="match status" value="1"/>
</dbReference>
<organism evidence="2 3">
    <name type="scientific">Paragonimus skrjabini miyazakii</name>
    <dbReference type="NCBI Taxonomy" id="59628"/>
    <lineage>
        <taxon>Eukaryota</taxon>
        <taxon>Metazoa</taxon>
        <taxon>Spiralia</taxon>
        <taxon>Lophotrochozoa</taxon>
        <taxon>Platyhelminthes</taxon>
        <taxon>Trematoda</taxon>
        <taxon>Digenea</taxon>
        <taxon>Plagiorchiida</taxon>
        <taxon>Troglotremata</taxon>
        <taxon>Troglotrematidae</taxon>
        <taxon>Paragonimus</taxon>
    </lineage>
</organism>
<proteinExistence type="predicted"/>
<keyword evidence="3" id="KW-1185">Reference proteome</keyword>
<dbReference type="InterPro" id="IPR021109">
    <property type="entry name" value="Peptidase_aspartic_dom_sf"/>
</dbReference>
<dbReference type="OrthoDB" id="6156608at2759"/>
<name>A0A8S9YJI2_9TREM</name>
<gene>
    <name evidence="2" type="ORF">EG68_10191</name>
</gene>
<evidence type="ECO:0000313" key="3">
    <source>
        <dbReference type="Proteomes" id="UP000822476"/>
    </source>
</evidence>